<accession>A0A7V4G885</accession>
<dbReference type="EMBL" id="DSXI01000331">
    <property type="protein sequence ID" value="HGS05197.1"/>
    <property type="molecule type" value="Genomic_DNA"/>
</dbReference>
<proteinExistence type="predicted"/>
<organism evidence="1">
    <name type="scientific">Desulfobacca acetoxidans</name>
    <dbReference type="NCBI Taxonomy" id="60893"/>
    <lineage>
        <taxon>Bacteria</taxon>
        <taxon>Pseudomonadati</taxon>
        <taxon>Thermodesulfobacteriota</taxon>
        <taxon>Desulfobaccia</taxon>
        <taxon>Desulfobaccales</taxon>
        <taxon>Desulfobaccaceae</taxon>
        <taxon>Desulfobacca</taxon>
    </lineage>
</organism>
<reference evidence="1" key="1">
    <citation type="journal article" date="2020" name="mSystems">
        <title>Genome- and Community-Level Interaction Insights into Carbon Utilization and Element Cycling Functions of Hydrothermarchaeota in Hydrothermal Sediment.</title>
        <authorList>
            <person name="Zhou Z."/>
            <person name="Liu Y."/>
            <person name="Xu W."/>
            <person name="Pan J."/>
            <person name="Luo Z.H."/>
            <person name="Li M."/>
        </authorList>
    </citation>
    <scope>NUCLEOTIDE SEQUENCE [LARGE SCALE GENOMIC DNA]</scope>
    <source>
        <strain evidence="1">SpSt-548</strain>
    </source>
</reference>
<protein>
    <submittedName>
        <fullName evidence="1">Uncharacterized protein</fullName>
    </submittedName>
</protein>
<name>A0A7V4G885_9BACT</name>
<comment type="caution">
    <text evidence="1">The sequence shown here is derived from an EMBL/GenBank/DDBJ whole genome shotgun (WGS) entry which is preliminary data.</text>
</comment>
<sequence length="112" mass="13425">MSRYMQLKVTVMPYYPRYLEETYPKTARYVKRSGSALPEPNPSLYDLAGQVDKLLYKLDGTPFREVLLRHREKLRTLHRHITEHIAEWRLAQADRLLYELEDEFDLLEAELD</sequence>
<evidence type="ECO:0000313" key="1">
    <source>
        <dbReference type="EMBL" id="HGS05197.1"/>
    </source>
</evidence>
<gene>
    <name evidence="1" type="ORF">ENT08_05585</name>
</gene>
<dbReference type="AlphaFoldDB" id="A0A7V4G885"/>